<evidence type="ECO:0000313" key="2">
    <source>
        <dbReference type="Proteomes" id="UP001295423"/>
    </source>
</evidence>
<protein>
    <submittedName>
        <fullName evidence="1">Uncharacterized protein</fullName>
    </submittedName>
</protein>
<keyword evidence="2" id="KW-1185">Reference proteome</keyword>
<dbReference type="EMBL" id="CAKOGP040000107">
    <property type="protein sequence ID" value="CAJ1930113.1"/>
    <property type="molecule type" value="Genomic_DNA"/>
</dbReference>
<evidence type="ECO:0000313" key="1">
    <source>
        <dbReference type="EMBL" id="CAJ1930113.1"/>
    </source>
</evidence>
<name>A0AAD2FC21_9STRA</name>
<feature type="non-terminal residue" evidence="1">
    <location>
        <position position="1"/>
    </location>
</feature>
<gene>
    <name evidence="1" type="ORF">CYCCA115_LOCUS1842</name>
</gene>
<reference evidence="1" key="1">
    <citation type="submission" date="2023-08" db="EMBL/GenBank/DDBJ databases">
        <authorList>
            <person name="Audoor S."/>
            <person name="Bilcke G."/>
        </authorList>
    </citation>
    <scope>NUCLEOTIDE SEQUENCE</scope>
</reference>
<dbReference type="Proteomes" id="UP001295423">
    <property type="component" value="Unassembled WGS sequence"/>
</dbReference>
<proteinExistence type="predicted"/>
<comment type="caution">
    <text evidence="1">The sequence shown here is derived from an EMBL/GenBank/DDBJ whole genome shotgun (WGS) entry which is preliminary data.</text>
</comment>
<organism evidence="1 2">
    <name type="scientific">Cylindrotheca closterium</name>
    <dbReference type="NCBI Taxonomy" id="2856"/>
    <lineage>
        <taxon>Eukaryota</taxon>
        <taxon>Sar</taxon>
        <taxon>Stramenopiles</taxon>
        <taxon>Ochrophyta</taxon>
        <taxon>Bacillariophyta</taxon>
        <taxon>Bacillariophyceae</taxon>
        <taxon>Bacillariophycidae</taxon>
        <taxon>Bacillariales</taxon>
        <taxon>Bacillariaceae</taxon>
        <taxon>Cylindrotheca</taxon>
    </lineage>
</organism>
<dbReference type="AlphaFoldDB" id="A0AAD2FC21"/>
<accession>A0AAD2FC21</accession>
<sequence length="88" mass="9316">PVQTVLLVSNGLDGLESGLELGLTLVPIVEVTDHRKAIIYVTNMFGVDVDVESALENLHGLFHAEKEVHGITDLRTLIVGGIVNTAGA</sequence>